<gene>
    <name evidence="11" type="ORF">A9Y76_21440</name>
</gene>
<dbReference type="OrthoDB" id="5293374at2"/>
<evidence type="ECO:0000256" key="7">
    <source>
        <dbReference type="ARBA" id="ARBA00023065"/>
    </source>
</evidence>
<accession>A0A192A420</accession>
<evidence type="ECO:0000313" key="11">
    <source>
        <dbReference type="EMBL" id="ANJ75098.1"/>
    </source>
</evidence>
<evidence type="ECO:0000313" key="12">
    <source>
        <dbReference type="Proteomes" id="UP000078572"/>
    </source>
</evidence>
<dbReference type="SUPFAM" id="SSF56935">
    <property type="entry name" value="Porins"/>
    <property type="match status" value="1"/>
</dbReference>
<dbReference type="InterPro" id="IPR033900">
    <property type="entry name" value="Gram_neg_porin_domain"/>
</dbReference>
<dbReference type="GO" id="GO:0046930">
    <property type="term" value="C:pore complex"/>
    <property type="evidence" value="ECO:0007669"/>
    <property type="project" value="UniProtKB-KW"/>
</dbReference>
<dbReference type="PANTHER" id="PTHR34501">
    <property type="entry name" value="PROTEIN YDDL-RELATED"/>
    <property type="match status" value="1"/>
</dbReference>
<keyword evidence="10" id="KW-0998">Cell outer membrane</keyword>
<keyword evidence="9" id="KW-0472">Membrane</keyword>
<dbReference type="PRINTS" id="PR00184">
    <property type="entry name" value="NEISSPPORIN"/>
</dbReference>
<evidence type="ECO:0000256" key="6">
    <source>
        <dbReference type="ARBA" id="ARBA00022729"/>
    </source>
</evidence>
<evidence type="ECO:0000256" key="10">
    <source>
        <dbReference type="ARBA" id="ARBA00023237"/>
    </source>
</evidence>
<keyword evidence="4" id="KW-1134">Transmembrane beta strand</keyword>
<proteinExistence type="predicted"/>
<dbReference type="InterPro" id="IPR002299">
    <property type="entry name" value="Porin_Neis"/>
</dbReference>
<dbReference type="CDD" id="cd00342">
    <property type="entry name" value="gram_neg_porins"/>
    <property type="match status" value="1"/>
</dbReference>
<dbReference type="AlphaFoldDB" id="A0A192A420"/>
<evidence type="ECO:0000256" key="1">
    <source>
        <dbReference type="ARBA" id="ARBA00004571"/>
    </source>
</evidence>
<evidence type="ECO:0000256" key="3">
    <source>
        <dbReference type="ARBA" id="ARBA00022448"/>
    </source>
</evidence>
<keyword evidence="12" id="KW-1185">Reference proteome</keyword>
<evidence type="ECO:0000256" key="4">
    <source>
        <dbReference type="ARBA" id="ARBA00022452"/>
    </source>
</evidence>
<evidence type="ECO:0000256" key="8">
    <source>
        <dbReference type="ARBA" id="ARBA00023114"/>
    </source>
</evidence>
<keyword evidence="7" id="KW-0406">Ion transport</keyword>
<reference evidence="12" key="1">
    <citation type="submission" date="2016-06" db="EMBL/GenBank/DDBJ databases">
        <authorList>
            <person name="Xu Y."/>
            <person name="Nagy A."/>
            <person name="Yan X."/>
            <person name="Kim S.W."/>
            <person name="Haley B."/>
            <person name="Liu N.T."/>
            <person name="Nou X."/>
        </authorList>
    </citation>
    <scope>NUCLEOTIDE SEQUENCE [LARGE SCALE GENOMIC DNA]</scope>
    <source>
        <strain evidence="12">ATCC 49129</strain>
    </source>
</reference>
<organism evidence="11 12">
    <name type="scientific">Ralstonia insidiosa</name>
    <dbReference type="NCBI Taxonomy" id="190721"/>
    <lineage>
        <taxon>Bacteria</taxon>
        <taxon>Pseudomonadati</taxon>
        <taxon>Pseudomonadota</taxon>
        <taxon>Betaproteobacteria</taxon>
        <taxon>Burkholderiales</taxon>
        <taxon>Burkholderiaceae</taxon>
        <taxon>Ralstonia</taxon>
    </lineage>
</organism>
<comment type="subcellular location">
    <subcellularLocation>
        <location evidence="1">Cell outer membrane</location>
        <topology evidence="1">Multi-pass membrane protein</topology>
    </subcellularLocation>
</comment>
<keyword evidence="8" id="KW-0626">Porin</keyword>
<dbReference type="GO" id="GO:0009279">
    <property type="term" value="C:cell outer membrane"/>
    <property type="evidence" value="ECO:0007669"/>
    <property type="project" value="UniProtKB-SubCell"/>
</dbReference>
<evidence type="ECO:0000256" key="2">
    <source>
        <dbReference type="ARBA" id="ARBA00011233"/>
    </source>
</evidence>
<dbReference type="Pfam" id="PF13609">
    <property type="entry name" value="Porin_4"/>
    <property type="match status" value="1"/>
</dbReference>
<dbReference type="EMBL" id="CP016023">
    <property type="protein sequence ID" value="ANJ75098.1"/>
    <property type="molecule type" value="Genomic_DNA"/>
</dbReference>
<keyword evidence="3" id="KW-0813">Transport</keyword>
<comment type="subunit">
    <text evidence="2">Homotrimer.</text>
</comment>
<dbReference type="STRING" id="190721.ACS15_4608"/>
<keyword evidence="6" id="KW-0732">Signal</keyword>
<protein>
    <submittedName>
        <fullName evidence="11">Uncharacterized protein</fullName>
    </submittedName>
</protein>
<dbReference type="InterPro" id="IPR023614">
    <property type="entry name" value="Porin_dom_sf"/>
</dbReference>
<dbReference type="GO" id="GO:0006811">
    <property type="term" value="P:monoatomic ion transport"/>
    <property type="evidence" value="ECO:0007669"/>
    <property type="project" value="UniProtKB-KW"/>
</dbReference>
<evidence type="ECO:0000256" key="9">
    <source>
        <dbReference type="ARBA" id="ARBA00023136"/>
    </source>
</evidence>
<dbReference type="Proteomes" id="UP000078572">
    <property type="component" value="Chromosome 2"/>
</dbReference>
<dbReference type="InterPro" id="IPR050298">
    <property type="entry name" value="Gram-neg_bact_OMP"/>
</dbReference>
<evidence type="ECO:0000256" key="5">
    <source>
        <dbReference type="ARBA" id="ARBA00022692"/>
    </source>
</evidence>
<dbReference type="Gene3D" id="2.40.160.10">
    <property type="entry name" value="Porin"/>
    <property type="match status" value="1"/>
</dbReference>
<dbReference type="GO" id="GO:0015288">
    <property type="term" value="F:porin activity"/>
    <property type="evidence" value="ECO:0007669"/>
    <property type="project" value="UniProtKB-KW"/>
</dbReference>
<dbReference type="PANTHER" id="PTHR34501:SF9">
    <property type="entry name" value="MAJOR OUTER MEMBRANE PROTEIN P.IA"/>
    <property type="match status" value="1"/>
</dbReference>
<sequence length="416" mass="43051">MGLKTKLSCAAGAVAAMCATVNVHAQSSVTLYGVIDNTVEAVRTTGANKVGGNVPMAVKDSSNSSLWGLRGNEDLGNGLSAIFQIEYGFNADTGSGPSGRDQFVGLRSDKLGTVQMGLMTTPMRGLGGKLNFIPGSTSIANNIGIMTTLNGTQTNLNARLANTIEYTTPDILGGLSAQVVYSPGEGGVGPTNSSVGGSAGKPINGMYAWGAGTQYANGPIYAAYAYETRRGQALLGAGAGLSGAASAGMGVAAAGYSNDYEHRVAVRYEAKWLSAGSTNFSVGWDRLGSKGIFGTGASTGSGETYRDAFSVSVMQKVGAQDFIFSYSVARPLKCSGAAQFGQCSDAQREHTGAQQMVFAYHYWLSQRTMLQAYVSRIHNGSFATYDYDVNPVVTAVASRTPGGSPIGVGLGIRHSF</sequence>
<keyword evidence="5" id="KW-0812">Transmembrane</keyword>
<name>A0A192A420_9RALS</name>